<dbReference type="PANTHER" id="PTHR40407">
    <property type="entry name" value="MEMBRANE PROTEIN-LIKE PROTEIN"/>
    <property type="match status" value="1"/>
</dbReference>
<feature type="transmembrane region" description="Helical" evidence="1">
    <location>
        <begin position="84"/>
        <end position="106"/>
    </location>
</feature>
<evidence type="ECO:0000256" key="1">
    <source>
        <dbReference type="SAM" id="Phobius"/>
    </source>
</evidence>
<dbReference type="Pfam" id="PF07786">
    <property type="entry name" value="HGSNAT_cat"/>
    <property type="match status" value="1"/>
</dbReference>
<dbReference type="PANTHER" id="PTHR40407:SF1">
    <property type="entry name" value="HEPARAN-ALPHA-GLUCOSAMINIDE N-ACETYLTRANSFERASE CATALYTIC DOMAIN-CONTAINING PROTEIN"/>
    <property type="match status" value="1"/>
</dbReference>
<feature type="domain" description="Heparan-alpha-glucosaminide N-acetyltransferase catalytic" evidence="2">
    <location>
        <begin position="3"/>
        <end position="220"/>
    </location>
</feature>
<keyword evidence="1" id="KW-1133">Transmembrane helix</keyword>
<organism evidence="3 4">
    <name type="scientific">Arcicella aurantiaca</name>
    <dbReference type="NCBI Taxonomy" id="591202"/>
    <lineage>
        <taxon>Bacteria</taxon>
        <taxon>Pseudomonadati</taxon>
        <taxon>Bacteroidota</taxon>
        <taxon>Cytophagia</taxon>
        <taxon>Cytophagales</taxon>
        <taxon>Flectobacillaceae</taxon>
        <taxon>Arcicella</taxon>
    </lineage>
</organism>
<sequence>MKRIQTIDFVRGLVMLIMAIDHIRDLMYISTGLQDPTDLTKTTVGLFFTRWITHLCAATFVFLSGTSAYFSFQKQQNLAESKRFLLTRGLWLIVLEFTVITFAIWFDVQFRTFLFQVIAAIGFSFIILSFLLKLSPKKIGIIGLVIIFGHNALQGISLGQNPILSFIASLLFGGGLAQLPHSTMVIGYPIIPWLGIMLAGFGLGQFLEQPDRQKRLWQLSAGMITLFIVLRFSNIYGDPVKWSEQKDTIFTFLSFINVTKYPPSLLYVLLMLGISISVLALTEGMKNKFIDIVTVYGKVPLFYYLIHWYSIRFITIGLMFLQGYSWKDFVFGTFEFGKPKGLSGVELPMIYAIWFGLIVALYPLCKWYGEYKSSHPEKKWLRYL</sequence>
<dbReference type="RefSeq" id="WP_109742365.1">
    <property type="nucleotide sequence ID" value="NZ_QGGO01000007.1"/>
</dbReference>
<dbReference type="OrthoDB" id="508112at2"/>
<feature type="transmembrane region" description="Helical" evidence="1">
    <location>
        <begin position="301"/>
        <end position="321"/>
    </location>
</feature>
<dbReference type="AlphaFoldDB" id="A0A316E955"/>
<evidence type="ECO:0000259" key="2">
    <source>
        <dbReference type="Pfam" id="PF07786"/>
    </source>
</evidence>
<feature type="transmembrane region" description="Helical" evidence="1">
    <location>
        <begin position="12"/>
        <end position="31"/>
    </location>
</feature>
<protein>
    <submittedName>
        <fullName evidence="3">Putative membrane protein</fullName>
    </submittedName>
</protein>
<feature type="transmembrane region" description="Helical" evidence="1">
    <location>
        <begin position="139"/>
        <end position="159"/>
    </location>
</feature>
<evidence type="ECO:0000313" key="3">
    <source>
        <dbReference type="EMBL" id="PWK27288.1"/>
    </source>
</evidence>
<feature type="transmembrane region" description="Helical" evidence="1">
    <location>
        <begin position="112"/>
        <end position="132"/>
    </location>
</feature>
<dbReference type="Proteomes" id="UP000245489">
    <property type="component" value="Unassembled WGS sequence"/>
</dbReference>
<keyword evidence="1" id="KW-0472">Membrane</keyword>
<gene>
    <name evidence="3" type="ORF">LV89_01601</name>
</gene>
<reference evidence="3 4" key="1">
    <citation type="submission" date="2018-05" db="EMBL/GenBank/DDBJ databases">
        <title>Genomic Encyclopedia of Archaeal and Bacterial Type Strains, Phase II (KMG-II): from individual species to whole genera.</title>
        <authorList>
            <person name="Goeker M."/>
        </authorList>
    </citation>
    <scope>NUCLEOTIDE SEQUENCE [LARGE SCALE GENOMIC DNA]</scope>
    <source>
        <strain evidence="3 4">DSM 22214</strain>
    </source>
</reference>
<feature type="transmembrane region" description="Helical" evidence="1">
    <location>
        <begin position="216"/>
        <end position="236"/>
    </location>
</feature>
<keyword evidence="1" id="KW-0812">Transmembrane</keyword>
<feature type="transmembrane region" description="Helical" evidence="1">
    <location>
        <begin position="264"/>
        <end position="281"/>
    </location>
</feature>
<comment type="caution">
    <text evidence="3">The sequence shown here is derived from an EMBL/GenBank/DDBJ whole genome shotgun (WGS) entry which is preliminary data.</text>
</comment>
<feature type="transmembrane region" description="Helical" evidence="1">
    <location>
        <begin position="51"/>
        <end position="72"/>
    </location>
</feature>
<evidence type="ECO:0000313" key="4">
    <source>
        <dbReference type="Proteomes" id="UP000245489"/>
    </source>
</evidence>
<dbReference type="InterPro" id="IPR012429">
    <property type="entry name" value="HGSNAT_cat"/>
</dbReference>
<proteinExistence type="predicted"/>
<accession>A0A316E955</accession>
<dbReference type="EMBL" id="QGGO01000007">
    <property type="protein sequence ID" value="PWK27288.1"/>
    <property type="molecule type" value="Genomic_DNA"/>
</dbReference>
<keyword evidence="4" id="KW-1185">Reference proteome</keyword>
<name>A0A316E955_9BACT</name>
<feature type="transmembrane region" description="Helical" evidence="1">
    <location>
        <begin position="179"/>
        <end position="204"/>
    </location>
</feature>
<feature type="transmembrane region" description="Helical" evidence="1">
    <location>
        <begin position="349"/>
        <end position="369"/>
    </location>
</feature>